<feature type="active site" evidence="10">
    <location>
        <position position="79"/>
    </location>
</feature>
<dbReference type="EMBL" id="LGUC01000001">
    <property type="protein sequence ID" value="KPN30413.1"/>
    <property type="molecule type" value="Genomic_DNA"/>
</dbReference>
<keyword evidence="12" id="KW-1185">Reference proteome</keyword>
<evidence type="ECO:0000256" key="8">
    <source>
        <dbReference type="ARBA" id="ARBA00022801"/>
    </source>
</evidence>
<evidence type="ECO:0000256" key="5">
    <source>
        <dbReference type="ARBA" id="ARBA00012915"/>
    </source>
</evidence>
<name>A0A0P7HUM8_9EURY</name>
<comment type="catalytic activity">
    <reaction evidence="1 10">
        <text>Release of an N-terminal pyroglutamyl group from a polypeptide, the second amino acid generally not being Pro.</text>
        <dbReference type="EC" id="3.4.19.3"/>
    </reaction>
</comment>
<sequence length="205" mass="21097">MTLLCTGYEPFGDHDTNPSRQVARELDGETVAGHDVVGAVLPVEFDRVADELAALIDEHDPAAVVATGLAAGRTTVSVERVGINVDDAVTVPDNADDSPHDARIEPAGADAHLSTIPVVGSVEALLEAGIPARVSNSAGTHCCNHALYSLLENHDVPAGFVHLPLTPQGAVAEAEAPERGGGVQASLPLSLQVEGVRTVLETTVA</sequence>
<dbReference type="RefSeq" id="WP_054583398.1">
    <property type="nucleotide sequence ID" value="NZ_LGUC01000001.1"/>
</dbReference>
<dbReference type="PANTHER" id="PTHR23402:SF1">
    <property type="entry name" value="PYROGLUTAMYL-PEPTIDASE I"/>
    <property type="match status" value="1"/>
</dbReference>
<dbReference type="PATRIC" id="fig|699431.3.peg.1173"/>
<evidence type="ECO:0000256" key="10">
    <source>
        <dbReference type="PROSITE-ProRule" id="PRU10076"/>
    </source>
</evidence>
<reference evidence="12" key="1">
    <citation type="submission" date="2013-11" db="EMBL/GenBank/DDBJ databases">
        <authorList>
            <person name="Hoang H.T."/>
            <person name="Killian M.L."/>
            <person name="Madson D.M."/>
            <person name="Arruda P.H.E."/>
            <person name="Sun D."/>
            <person name="Schwartz K.J."/>
            <person name="Yoon K."/>
        </authorList>
    </citation>
    <scope>NUCLEOTIDE SEQUENCE [LARGE SCALE GENOMIC DNA]</scope>
    <source>
        <strain evidence="12">CDK2</strain>
    </source>
</reference>
<comment type="caution">
    <text evidence="11">The sequence shown here is derived from an EMBL/GenBank/DDBJ whole genome shotgun (WGS) entry which is preliminary data.</text>
</comment>
<dbReference type="SUPFAM" id="SSF53182">
    <property type="entry name" value="Pyrrolidone carboxyl peptidase (pyroglutamate aminopeptidase)"/>
    <property type="match status" value="1"/>
</dbReference>
<dbReference type="Proteomes" id="UP000050535">
    <property type="component" value="Unassembled WGS sequence"/>
</dbReference>
<dbReference type="InterPro" id="IPR016125">
    <property type="entry name" value="Peptidase_C15-like"/>
</dbReference>
<proteinExistence type="inferred from homology"/>
<dbReference type="EC" id="3.4.19.3" evidence="5 10"/>
<evidence type="ECO:0000256" key="9">
    <source>
        <dbReference type="ARBA" id="ARBA00022807"/>
    </source>
</evidence>
<evidence type="ECO:0000256" key="3">
    <source>
        <dbReference type="ARBA" id="ARBA00004496"/>
    </source>
</evidence>
<evidence type="ECO:0000313" key="12">
    <source>
        <dbReference type="Proteomes" id="UP000050535"/>
    </source>
</evidence>
<organism evidence="11 12">
    <name type="scientific">Halolamina pelagica</name>
    <dbReference type="NCBI Taxonomy" id="699431"/>
    <lineage>
        <taxon>Archaea</taxon>
        <taxon>Methanobacteriati</taxon>
        <taxon>Methanobacteriota</taxon>
        <taxon>Stenosarchaea group</taxon>
        <taxon>Halobacteria</taxon>
        <taxon>Halobacteriales</taxon>
        <taxon>Haloferacaceae</taxon>
    </lineage>
</organism>
<comment type="function">
    <text evidence="2">Removes 5-oxoproline from various penultimate amino acid residues except L-proline.</text>
</comment>
<keyword evidence="9" id="KW-0788">Thiol protease</keyword>
<comment type="similarity">
    <text evidence="4">Belongs to the peptidase C15 family.</text>
</comment>
<dbReference type="PRINTS" id="PR00706">
    <property type="entry name" value="PYROGLUPTASE"/>
</dbReference>
<dbReference type="Pfam" id="PF01470">
    <property type="entry name" value="Peptidase_C15"/>
    <property type="match status" value="1"/>
</dbReference>
<dbReference type="STRING" id="699431.SY89_01145"/>
<protein>
    <recommendedName>
        <fullName evidence="5 10">Pyroglutamyl-peptidase I</fullName>
        <ecNumber evidence="5 10">3.4.19.3</ecNumber>
    </recommendedName>
</protein>
<dbReference type="InterPro" id="IPR033693">
    <property type="entry name" value="PGPEP1_Glu_AS"/>
</dbReference>
<dbReference type="PIRSF" id="PIRSF015592">
    <property type="entry name" value="Prld-crbxl_pptds"/>
    <property type="match status" value="1"/>
</dbReference>
<dbReference type="PROSITE" id="PS01333">
    <property type="entry name" value="PYRASE_GLU"/>
    <property type="match status" value="1"/>
</dbReference>
<keyword evidence="6" id="KW-0963">Cytoplasm</keyword>
<dbReference type="Gene3D" id="3.40.630.20">
    <property type="entry name" value="Peptidase C15, pyroglutamyl peptidase I-like"/>
    <property type="match status" value="1"/>
</dbReference>
<dbReference type="GO" id="GO:0005829">
    <property type="term" value="C:cytosol"/>
    <property type="evidence" value="ECO:0007669"/>
    <property type="project" value="InterPro"/>
</dbReference>
<dbReference type="CDD" id="cd00501">
    <property type="entry name" value="Peptidase_C15"/>
    <property type="match status" value="1"/>
</dbReference>
<evidence type="ECO:0000256" key="6">
    <source>
        <dbReference type="ARBA" id="ARBA00022490"/>
    </source>
</evidence>
<accession>A0A0P7HUM8</accession>
<evidence type="ECO:0000256" key="1">
    <source>
        <dbReference type="ARBA" id="ARBA00001770"/>
    </source>
</evidence>
<dbReference type="PANTHER" id="PTHR23402">
    <property type="entry name" value="PROTEASE FAMILY C15 PYROGLUTAMYL-PEPTIDASE I-RELATED"/>
    <property type="match status" value="1"/>
</dbReference>
<dbReference type="OrthoDB" id="39672at2157"/>
<dbReference type="GO" id="GO:0006508">
    <property type="term" value="P:proteolysis"/>
    <property type="evidence" value="ECO:0007669"/>
    <property type="project" value="UniProtKB-KW"/>
</dbReference>
<dbReference type="InterPro" id="IPR000816">
    <property type="entry name" value="Peptidase_C15"/>
</dbReference>
<evidence type="ECO:0000256" key="4">
    <source>
        <dbReference type="ARBA" id="ARBA00006641"/>
    </source>
</evidence>
<dbReference type="InterPro" id="IPR036440">
    <property type="entry name" value="Peptidase_C15-like_sf"/>
</dbReference>
<keyword evidence="7" id="KW-0645">Protease</keyword>
<evidence type="ECO:0000313" key="11">
    <source>
        <dbReference type="EMBL" id="KPN30413.1"/>
    </source>
</evidence>
<comment type="subcellular location">
    <subcellularLocation>
        <location evidence="3">Cytoplasm</location>
    </subcellularLocation>
</comment>
<keyword evidence="8 11" id="KW-0378">Hydrolase</keyword>
<evidence type="ECO:0000256" key="2">
    <source>
        <dbReference type="ARBA" id="ARBA00002280"/>
    </source>
</evidence>
<gene>
    <name evidence="11" type="primary">pcp</name>
    <name evidence="11" type="ORF">SY89_01145</name>
</gene>
<dbReference type="GO" id="GO:0016920">
    <property type="term" value="F:pyroglutamyl-peptidase activity"/>
    <property type="evidence" value="ECO:0007669"/>
    <property type="project" value="UniProtKB-EC"/>
</dbReference>
<dbReference type="AlphaFoldDB" id="A0A0P7HUM8"/>
<evidence type="ECO:0000256" key="7">
    <source>
        <dbReference type="ARBA" id="ARBA00022670"/>
    </source>
</evidence>